<dbReference type="Proteomes" id="UP000612055">
    <property type="component" value="Unassembled WGS sequence"/>
</dbReference>
<name>A0A836BMI3_9CHLO</name>
<keyword evidence="5" id="KW-0808">Transferase</keyword>
<dbReference type="Pfam" id="PF01753">
    <property type="entry name" value="zf-MYND"/>
    <property type="match status" value="2"/>
</dbReference>
<keyword evidence="10" id="KW-0862">Zinc</keyword>
<evidence type="ECO:0000256" key="7">
    <source>
        <dbReference type="ARBA" id="ARBA00022723"/>
    </source>
</evidence>
<organism evidence="20 21">
    <name type="scientific">Edaphochlamys debaryana</name>
    <dbReference type="NCBI Taxonomy" id="47281"/>
    <lineage>
        <taxon>Eukaryota</taxon>
        <taxon>Viridiplantae</taxon>
        <taxon>Chlorophyta</taxon>
        <taxon>core chlorophytes</taxon>
        <taxon>Chlorophyceae</taxon>
        <taxon>CS clade</taxon>
        <taxon>Chlamydomonadales</taxon>
        <taxon>Chlamydomonadales incertae sedis</taxon>
        <taxon>Edaphochlamys</taxon>
    </lineage>
</organism>
<feature type="region of interest" description="Disordered" evidence="18">
    <location>
        <begin position="918"/>
        <end position="939"/>
    </location>
</feature>
<keyword evidence="8 17" id="KW-0863">Zinc-finger</keyword>
<evidence type="ECO:0000256" key="3">
    <source>
        <dbReference type="ARBA" id="ARBA00022528"/>
    </source>
</evidence>
<proteinExistence type="inferred from homology"/>
<dbReference type="EC" id="2.7.1.182" evidence="15"/>
<evidence type="ECO:0000259" key="19">
    <source>
        <dbReference type="PROSITE" id="PS50865"/>
    </source>
</evidence>
<evidence type="ECO:0000256" key="1">
    <source>
        <dbReference type="ARBA" id="ARBA00004508"/>
    </source>
</evidence>
<evidence type="ECO:0000256" key="10">
    <source>
        <dbReference type="ARBA" id="ARBA00022833"/>
    </source>
</evidence>
<evidence type="ECO:0000313" key="21">
    <source>
        <dbReference type="Proteomes" id="UP000612055"/>
    </source>
</evidence>
<dbReference type="AlphaFoldDB" id="A0A836BMI3"/>
<dbReference type="SUPFAM" id="SSF144232">
    <property type="entry name" value="HIT/MYND zinc finger-like"/>
    <property type="match status" value="2"/>
</dbReference>
<evidence type="ECO:0000256" key="18">
    <source>
        <dbReference type="SAM" id="MobiDB-lite"/>
    </source>
</evidence>
<evidence type="ECO:0000256" key="5">
    <source>
        <dbReference type="ARBA" id="ARBA00022679"/>
    </source>
</evidence>
<dbReference type="OrthoDB" id="551166at2759"/>
<evidence type="ECO:0000313" key="20">
    <source>
        <dbReference type="EMBL" id="KAG2481960.1"/>
    </source>
</evidence>
<dbReference type="PANTHER" id="PTHR32523">
    <property type="entry name" value="PHYTOL KINASE 1, CHLOROPLASTIC"/>
    <property type="match status" value="1"/>
</dbReference>
<accession>A0A836BMI3</accession>
<evidence type="ECO:0000256" key="14">
    <source>
        <dbReference type="ARBA" id="ARBA00024015"/>
    </source>
</evidence>
<keyword evidence="11" id="KW-0809">Transit peptide</keyword>
<keyword evidence="12" id="KW-1133">Transmembrane helix</keyword>
<keyword evidence="6" id="KW-0812">Transmembrane</keyword>
<evidence type="ECO:0000256" key="15">
    <source>
        <dbReference type="ARBA" id="ARBA00039024"/>
    </source>
</evidence>
<feature type="non-terminal residue" evidence="20">
    <location>
        <position position="1"/>
    </location>
</feature>
<evidence type="ECO:0000256" key="4">
    <source>
        <dbReference type="ARBA" id="ARBA00022640"/>
    </source>
</evidence>
<reference evidence="20" key="1">
    <citation type="journal article" date="2020" name="bioRxiv">
        <title>Comparative genomics of Chlamydomonas.</title>
        <authorList>
            <person name="Craig R.J."/>
            <person name="Hasan A.R."/>
            <person name="Ness R.W."/>
            <person name="Keightley P.D."/>
        </authorList>
    </citation>
    <scope>NUCLEOTIDE SEQUENCE</scope>
    <source>
        <strain evidence="20">CCAP 11/70</strain>
    </source>
</reference>
<evidence type="ECO:0000256" key="6">
    <source>
        <dbReference type="ARBA" id="ARBA00022692"/>
    </source>
</evidence>
<dbReference type="EMBL" id="JAEHOE010000315">
    <property type="protein sequence ID" value="KAG2481960.1"/>
    <property type="molecule type" value="Genomic_DNA"/>
</dbReference>
<dbReference type="GO" id="GO:0009507">
    <property type="term" value="C:chloroplast"/>
    <property type="evidence" value="ECO:0007669"/>
    <property type="project" value="UniProtKB-SubCell"/>
</dbReference>
<feature type="compositionally biased region" description="Low complexity" evidence="18">
    <location>
        <begin position="924"/>
        <end position="937"/>
    </location>
</feature>
<keyword evidence="13" id="KW-0472">Membrane</keyword>
<evidence type="ECO:0000256" key="17">
    <source>
        <dbReference type="PROSITE-ProRule" id="PRU00134"/>
    </source>
</evidence>
<dbReference type="PROSITE" id="PS50865">
    <property type="entry name" value="ZF_MYND_2"/>
    <property type="match status" value="1"/>
</dbReference>
<keyword evidence="4" id="KW-0934">Plastid</keyword>
<dbReference type="InterPro" id="IPR002893">
    <property type="entry name" value="Znf_MYND"/>
</dbReference>
<dbReference type="Gene3D" id="6.10.140.2220">
    <property type="match status" value="2"/>
</dbReference>
<gene>
    <name evidence="20" type="ORF">HYH03_019079</name>
</gene>
<sequence>MATLGPELEAATHAFIARAEVLLPAVQTDGDGLPPAPTALEDIGDSLRALVKGMPPLAEGQRARQFAAALADWPGFQSALLHTLAVVSRIKLEGPATEVEEEARRETGVAMRIMTLQALAARLAEVRQAVSGGGAGQLKPTVFVSYCRLTNAVASLLNACLTLATVTSAAAGEAAAGVPSSSAVAAAEAEKQAAAVECYRSELAAALRSSYISEHIAATTLALLQAYSESRDLLSPEISGPRDQLLQAVSNCTHAMLRLAAEPAASATAAPGPSLCVSASVAPSLPASSPGQQHTSPLCVLRSAAALGPCASYLTLAYGMSVLSYMDGGGTRGLPEDVARALGELVRGTFRELFGEELAAAVAVGALKVTAQLRSLLPAASGADATGGSVQADQGAEWWRLMAAVAPYVGTMKMMDLFSAQGFGDCLRMHLPRMPRSADPLPPLTPPALASALAGGVLPCLERLIRRAAAAATGDAGAGQVTPEFLVLVSFEKASWTFVDSMNATWGWLAPLLAYGDPREAGALIASLGKALAGFDSASRGLNALLNDFTSNLCTVAPTWLDGAAARLERGGALTPPERQLAGLLGAAAAAWLPEASRRIWSGLSRTQAGFVDCLMPLGCVSAGLRWLPLLSCAAAPTAGDAAAAAALPGMGTPATNVAETSSGGGGGGGGRRRPAAGSVLQIEQLRALTSELKAGGQAEAADAAEALAAQLVRWERGGGARGGGRGGGRAGAAASAAPLAARYGVWIPRLQSAAALLPASPAAARQLLGGCSNPACANLEGDSDVALPLRACAGCGGAASYCSRECQTAHWRSGHREACRGGAGGAAEEAGTGSPSSPAAAAAAAEQQAGAEECYRSELAAALRSSYIAEHIAATTLALLRASDRSHGLTRSPELPGGRDRLLLEVSKCTHVMHRLEAAPNGSASTATSLPASSPSQQHTSPLAALARAAALGPCASYLTLAYGMSVLSYMDGGGTRGLPEDVGRALGEPLAAVAACAAVLAAPPGVSTAPAAAAAAATAPKAPSFAATTSAASPAAPPRRLQLGWHTALGLAMRAARMGVRAAEEAAAGRTRSRRRPPSRPLLRAGGLSGCFWGRIGRQLLRWMVCGLPHSSAPYCLSAAEAGTAAPQARRVPAALLPDLATPPRVSCWALLQPPGLRNLEVDSDAALPLRACAGCGGAASYCSRECQMAHWRSGHREACGGGAWGRRAGRGR</sequence>
<comment type="catalytic activity">
    <reaction evidence="16">
        <text>phytol + CTP = phytyl phosphate + CDP + H(+)</text>
        <dbReference type="Rhea" id="RHEA:38055"/>
        <dbReference type="ChEBI" id="CHEBI:15378"/>
        <dbReference type="ChEBI" id="CHEBI:17327"/>
        <dbReference type="ChEBI" id="CHEBI:37563"/>
        <dbReference type="ChEBI" id="CHEBI:58069"/>
        <dbReference type="ChEBI" id="CHEBI:75483"/>
        <dbReference type="EC" id="2.7.1.182"/>
    </reaction>
</comment>
<evidence type="ECO:0000256" key="9">
    <source>
        <dbReference type="ARBA" id="ARBA00022777"/>
    </source>
</evidence>
<protein>
    <recommendedName>
        <fullName evidence="15">phytol kinase</fullName>
        <ecNumber evidence="15">2.7.1.182</ecNumber>
    </recommendedName>
</protein>
<feature type="region of interest" description="Disordered" evidence="18">
    <location>
        <begin position="656"/>
        <end position="676"/>
    </location>
</feature>
<dbReference type="GO" id="GO:0008270">
    <property type="term" value="F:zinc ion binding"/>
    <property type="evidence" value="ECO:0007669"/>
    <property type="project" value="UniProtKB-KW"/>
</dbReference>
<keyword evidence="21" id="KW-1185">Reference proteome</keyword>
<evidence type="ECO:0000256" key="11">
    <source>
        <dbReference type="ARBA" id="ARBA00022946"/>
    </source>
</evidence>
<evidence type="ECO:0000256" key="13">
    <source>
        <dbReference type="ARBA" id="ARBA00023136"/>
    </source>
</evidence>
<comment type="subcellular location">
    <subcellularLocation>
        <location evidence="1">Plastid</location>
        <location evidence="1">Chloroplast membrane</location>
        <topology evidence="1">Multi-pass membrane protein</topology>
    </subcellularLocation>
</comment>
<dbReference type="PANTHER" id="PTHR32523:SF8">
    <property type="entry name" value="DOLICHOL KINASE"/>
    <property type="match status" value="1"/>
</dbReference>
<evidence type="ECO:0000256" key="8">
    <source>
        <dbReference type="ARBA" id="ARBA00022771"/>
    </source>
</evidence>
<keyword evidence="7" id="KW-0479">Metal-binding</keyword>
<dbReference type="GO" id="GO:0016020">
    <property type="term" value="C:membrane"/>
    <property type="evidence" value="ECO:0007669"/>
    <property type="project" value="UniProtKB-SubCell"/>
</dbReference>
<evidence type="ECO:0000256" key="2">
    <source>
        <dbReference type="ARBA" id="ARBA00010794"/>
    </source>
</evidence>
<dbReference type="GO" id="GO:0010276">
    <property type="term" value="F:phytol kinase activity"/>
    <property type="evidence" value="ECO:0007669"/>
    <property type="project" value="UniProtKB-EC"/>
</dbReference>
<evidence type="ECO:0000256" key="12">
    <source>
        <dbReference type="ARBA" id="ARBA00022989"/>
    </source>
</evidence>
<feature type="region of interest" description="Disordered" evidence="18">
    <location>
        <begin position="818"/>
        <end position="844"/>
    </location>
</feature>
<comment type="pathway">
    <text evidence="14">Cofactor biosynthesis; tocopherol biosynthesis.</text>
</comment>
<keyword evidence="3" id="KW-0150">Chloroplast</keyword>
<dbReference type="InterPro" id="IPR039606">
    <property type="entry name" value="Phytol/farnesol_kinase"/>
</dbReference>
<feature type="domain" description="MYND-type" evidence="19">
    <location>
        <begin position="774"/>
        <end position="820"/>
    </location>
</feature>
<evidence type="ECO:0000256" key="16">
    <source>
        <dbReference type="ARBA" id="ARBA00048889"/>
    </source>
</evidence>
<feature type="compositionally biased region" description="Low complexity" evidence="18">
    <location>
        <begin position="827"/>
        <end position="844"/>
    </location>
</feature>
<comment type="similarity">
    <text evidence="2">Belongs to the polyprenol kinase family.</text>
</comment>
<comment type="caution">
    <text evidence="20">The sequence shown here is derived from an EMBL/GenBank/DDBJ whole genome shotgun (WGS) entry which is preliminary data.</text>
</comment>
<keyword evidence="9" id="KW-0418">Kinase</keyword>